<feature type="transmembrane region" description="Helical" evidence="1">
    <location>
        <begin position="71"/>
        <end position="94"/>
    </location>
</feature>
<dbReference type="SUPFAM" id="SSF103473">
    <property type="entry name" value="MFS general substrate transporter"/>
    <property type="match status" value="1"/>
</dbReference>
<dbReference type="HOGENOM" id="CLU_152006_0_0_9"/>
<protein>
    <submittedName>
        <fullName evidence="2">Immunity protein, BLpL-like</fullName>
    </submittedName>
</protein>
<gene>
    <name evidence="2" type="ordered locus">SMU_1913c</name>
</gene>
<feature type="transmembrane region" description="Helical" evidence="1">
    <location>
        <begin position="106"/>
        <end position="126"/>
    </location>
</feature>
<name>Q8DS96_STRMU</name>
<dbReference type="AlphaFoldDB" id="Q8DS96"/>
<dbReference type="TCDB" id="9.A.38.1.1">
    <property type="family name" value="the bacteriocin immunity protein (bip) family"/>
</dbReference>
<dbReference type="PATRIC" id="fig|210007.7.peg.1699"/>
<evidence type="ECO:0000313" key="3">
    <source>
        <dbReference type="Proteomes" id="UP000002512"/>
    </source>
</evidence>
<dbReference type="InterPro" id="IPR036259">
    <property type="entry name" value="MFS_trans_sf"/>
</dbReference>
<keyword evidence="1" id="KW-0812">Transmembrane</keyword>
<keyword evidence="1" id="KW-0472">Membrane</keyword>
<keyword evidence="1" id="KW-1133">Transmembrane helix</keyword>
<dbReference type="STRING" id="210007.SMU_1913c"/>
<evidence type="ECO:0000256" key="1">
    <source>
        <dbReference type="SAM" id="Phobius"/>
    </source>
</evidence>
<dbReference type="OrthoDB" id="2221730at2"/>
<accession>Q8DS96</accession>
<organism evidence="2 3">
    <name type="scientific">Streptococcus mutans serotype c (strain ATCC 700610 / UA159)</name>
    <dbReference type="NCBI Taxonomy" id="210007"/>
    <lineage>
        <taxon>Bacteria</taxon>
        <taxon>Bacillati</taxon>
        <taxon>Bacillota</taxon>
        <taxon>Bacilli</taxon>
        <taxon>Lactobacillales</taxon>
        <taxon>Streptococcaceae</taxon>
        <taxon>Streptococcus</taxon>
    </lineage>
</organism>
<dbReference type="Proteomes" id="UP000002512">
    <property type="component" value="Chromosome"/>
</dbReference>
<evidence type="ECO:0000313" key="2">
    <source>
        <dbReference type="EMBL" id="AAN59524.1"/>
    </source>
</evidence>
<dbReference type="EMBL" id="AE014133">
    <property type="protein sequence ID" value="AAN59524.1"/>
    <property type="molecule type" value="Genomic_DNA"/>
</dbReference>
<keyword evidence="3" id="KW-1185">Reference proteome</keyword>
<sequence length="133" mass="15027">MFKKESQKLRLLRLLTAQLIAVCLLILVLTQAIFKSPLLVQICFVIITFCTAGLNYYFIKEIREVNSQESSAATITSQVVLTAVFFLLTVLSSYKTIQVSEFASRIIFLIAAVISFIISLLLLWGIKYVKKTQ</sequence>
<reference evidence="2 3" key="1">
    <citation type="journal article" date="2002" name="Proc. Natl. Acad. Sci. U.S.A.">
        <title>Genome sequence of Streptococcus mutans UA159, a cariogenic dental pathogen.</title>
        <authorList>
            <person name="Ajdic D."/>
            <person name="McShan W.M."/>
            <person name="McLaughlin R.E."/>
            <person name="Savic G."/>
            <person name="Chang J."/>
            <person name="Carson M.B."/>
            <person name="Primeaux C."/>
            <person name="Tian R."/>
            <person name="Kenton S."/>
            <person name="Jia H."/>
            <person name="Lin S."/>
            <person name="Qian Y."/>
            <person name="Li S."/>
            <person name="Zhu H."/>
            <person name="Najar F."/>
            <person name="Lai H."/>
            <person name="White J."/>
            <person name="Roe B.A."/>
            <person name="Ferretti J.J."/>
        </authorList>
    </citation>
    <scope>NUCLEOTIDE SEQUENCE [LARGE SCALE GENOMIC DNA]</scope>
    <source>
        <strain evidence="3">ATCC 700610 / UA159</strain>
    </source>
</reference>
<feature type="transmembrane region" description="Helical" evidence="1">
    <location>
        <begin position="39"/>
        <end position="59"/>
    </location>
</feature>
<feature type="transmembrane region" description="Helical" evidence="1">
    <location>
        <begin position="12"/>
        <end position="33"/>
    </location>
</feature>
<dbReference type="KEGG" id="smu:SMU_1913c"/>
<dbReference type="RefSeq" id="WP_002310604.1">
    <property type="nucleotide sequence ID" value="NC_004350.2"/>
</dbReference>
<proteinExistence type="predicted"/>